<name>A0A085LK66_9BILA</name>
<proteinExistence type="predicted"/>
<gene>
    <name evidence="2" type="ORF">M513_13761</name>
</gene>
<protein>
    <submittedName>
        <fullName evidence="2">Uncharacterized protein</fullName>
    </submittedName>
</protein>
<reference evidence="2 3" key="1">
    <citation type="journal article" date="2014" name="Nat. Genet.">
        <title>Genome and transcriptome of the porcine whipworm Trichuris suis.</title>
        <authorList>
            <person name="Jex A.R."/>
            <person name="Nejsum P."/>
            <person name="Schwarz E.M."/>
            <person name="Hu L."/>
            <person name="Young N.D."/>
            <person name="Hall R.S."/>
            <person name="Korhonen P.K."/>
            <person name="Liao S."/>
            <person name="Thamsborg S."/>
            <person name="Xia J."/>
            <person name="Xu P."/>
            <person name="Wang S."/>
            <person name="Scheerlinck J.P."/>
            <person name="Hofmann A."/>
            <person name="Sternberg P.W."/>
            <person name="Wang J."/>
            <person name="Gasser R.B."/>
        </authorList>
    </citation>
    <scope>NUCLEOTIDE SEQUENCE [LARGE SCALE GENOMIC DNA]</scope>
    <source>
        <strain evidence="2">DCEP-RM93M</strain>
    </source>
</reference>
<sequence>MGRPTVAEAGRDGSLWIRRELGRLSTVDSATISAKGPMVHQVETSGRRICTFCSSTVPVELSQRSNDATDVRWDGATMTSGGAGEQWKIPE</sequence>
<keyword evidence="3" id="KW-1185">Reference proteome</keyword>
<feature type="region of interest" description="Disordered" evidence="1">
    <location>
        <begin position="72"/>
        <end position="91"/>
    </location>
</feature>
<organism evidence="2 3">
    <name type="scientific">Trichuris suis</name>
    <name type="common">pig whipworm</name>
    <dbReference type="NCBI Taxonomy" id="68888"/>
    <lineage>
        <taxon>Eukaryota</taxon>
        <taxon>Metazoa</taxon>
        <taxon>Ecdysozoa</taxon>
        <taxon>Nematoda</taxon>
        <taxon>Enoplea</taxon>
        <taxon>Dorylaimia</taxon>
        <taxon>Trichinellida</taxon>
        <taxon>Trichuridae</taxon>
        <taxon>Trichuris</taxon>
    </lineage>
</organism>
<accession>A0A085LK66</accession>
<dbReference type="EMBL" id="KL363530">
    <property type="protein sequence ID" value="KFD45362.1"/>
    <property type="molecule type" value="Genomic_DNA"/>
</dbReference>
<evidence type="ECO:0000256" key="1">
    <source>
        <dbReference type="SAM" id="MobiDB-lite"/>
    </source>
</evidence>
<evidence type="ECO:0000313" key="3">
    <source>
        <dbReference type="Proteomes" id="UP000030764"/>
    </source>
</evidence>
<dbReference type="AlphaFoldDB" id="A0A085LK66"/>
<dbReference type="Proteomes" id="UP000030764">
    <property type="component" value="Unassembled WGS sequence"/>
</dbReference>
<evidence type="ECO:0000313" key="2">
    <source>
        <dbReference type="EMBL" id="KFD45362.1"/>
    </source>
</evidence>